<organism evidence="2 3">
    <name type="scientific">Methylomusa anaerophila</name>
    <dbReference type="NCBI Taxonomy" id="1930071"/>
    <lineage>
        <taxon>Bacteria</taxon>
        <taxon>Bacillati</taxon>
        <taxon>Bacillota</taxon>
        <taxon>Negativicutes</taxon>
        <taxon>Selenomonadales</taxon>
        <taxon>Sporomusaceae</taxon>
        <taxon>Methylomusa</taxon>
    </lineage>
</organism>
<evidence type="ECO:0000313" key="3">
    <source>
        <dbReference type="Proteomes" id="UP000276437"/>
    </source>
</evidence>
<reference evidence="2 3" key="1">
    <citation type="journal article" date="2018" name="Int. J. Syst. Evol. Microbiol.">
        <title>Methylomusa anaerophila gen. nov., sp. nov., an anaerobic methanol-utilizing bacterium isolated from a microbial fuel cell.</title>
        <authorList>
            <person name="Amano N."/>
            <person name="Yamamuro A."/>
            <person name="Miyahara M."/>
            <person name="Kouzuma A."/>
            <person name="Abe T."/>
            <person name="Watanabe K."/>
        </authorList>
    </citation>
    <scope>NUCLEOTIDE SEQUENCE [LARGE SCALE GENOMIC DNA]</scope>
    <source>
        <strain evidence="2 3">MMFC1</strain>
    </source>
</reference>
<gene>
    <name evidence="2" type="ORF">MAMMFC1_01022</name>
</gene>
<keyword evidence="1" id="KW-0732">Signal</keyword>
<evidence type="ECO:0000256" key="1">
    <source>
        <dbReference type="SAM" id="SignalP"/>
    </source>
</evidence>
<dbReference type="AlphaFoldDB" id="A0A348AH26"/>
<dbReference type="EMBL" id="AP018449">
    <property type="protein sequence ID" value="BBB90374.1"/>
    <property type="molecule type" value="Genomic_DNA"/>
</dbReference>
<feature type="chain" id="PRO_5016856894" evidence="1">
    <location>
        <begin position="29"/>
        <end position="51"/>
    </location>
</feature>
<protein>
    <submittedName>
        <fullName evidence="2">Uncharacterized protein</fullName>
    </submittedName>
</protein>
<keyword evidence="3" id="KW-1185">Reference proteome</keyword>
<name>A0A348AH26_9FIRM</name>
<dbReference type="KEGG" id="mana:MAMMFC1_01022"/>
<proteinExistence type="predicted"/>
<dbReference type="Proteomes" id="UP000276437">
    <property type="component" value="Chromosome"/>
</dbReference>
<accession>A0A348AH26</accession>
<evidence type="ECO:0000313" key="2">
    <source>
        <dbReference type="EMBL" id="BBB90374.1"/>
    </source>
</evidence>
<sequence length="51" mass="5404">MKNKISRHTKRIVAKLTLLVLAAAPAYAAVPPDSGAALGSVKPHRQSNIIE</sequence>
<feature type="signal peptide" evidence="1">
    <location>
        <begin position="1"/>
        <end position="28"/>
    </location>
</feature>